<protein>
    <recommendedName>
        <fullName evidence="1">Knr4/Smi1-like domain-containing protein</fullName>
    </recommendedName>
</protein>
<dbReference type="RefSeq" id="WP_024436968.1">
    <property type="nucleotide sequence ID" value="NZ_JEXD01000107.1"/>
</dbReference>
<dbReference type="SUPFAM" id="SSF160631">
    <property type="entry name" value="SMI1/KNR4-like"/>
    <property type="match status" value="1"/>
</dbReference>
<evidence type="ECO:0000313" key="2">
    <source>
        <dbReference type="EMBL" id="EXC02789.1"/>
    </source>
</evidence>
<dbReference type="Gene3D" id="3.40.1580.10">
    <property type="entry name" value="SMI1/KNR4-like"/>
    <property type="match status" value="1"/>
</dbReference>
<dbReference type="PATRIC" id="fig|1310607.3.peg.3933"/>
<sequence>MNSVHEIIEKIHNECEIEPKKAIQRGRECPFPLQCSLNLKSKIYPQIPQVLLPKVLEGFYTVSNGADLFKDQEYGQWGLKLYSIEEVIFASKIYKSNRNNDALQSDLIIGEFYGDSDLLLVRCDPNSDDYGSIFVVLPIDQRQDWYIVANTFQEFISKFYETQGDKFWEP</sequence>
<evidence type="ECO:0000259" key="1">
    <source>
        <dbReference type="Pfam" id="PF09346"/>
    </source>
</evidence>
<dbReference type="EMBL" id="JEXD01000107">
    <property type="protein sequence ID" value="EXC02789.1"/>
    <property type="molecule type" value="Genomic_DNA"/>
</dbReference>
<accession>A0A009P4M8</accession>
<dbReference type="InterPro" id="IPR018958">
    <property type="entry name" value="Knr4/Smi1-like_dom"/>
</dbReference>
<name>A0A009P4M8_ACIBA</name>
<proteinExistence type="predicted"/>
<comment type="caution">
    <text evidence="2">The sequence shown here is derived from an EMBL/GenBank/DDBJ whole genome shotgun (WGS) entry which is preliminary data.</text>
</comment>
<gene>
    <name evidence="2" type="ORF">J506_4109</name>
</gene>
<reference evidence="2 3" key="1">
    <citation type="submission" date="2014-02" db="EMBL/GenBank/DDBJ databases">
        <title>Comparative genomics and transcriptomics to identify genetic mechanisms underlying the emergence of carbapenem resistant Acinetobacter baumannii (CRAb).</title>
        <authorList>
            <person name="Harris A.D."/>
            <person name="Johnson K.J."/>
            <person name="George J."/>
            <person name="Shefchek K."/>
            <person name="Daugherty S.C."/>
            <person name="Parankush S."/>
            <person name="Sadzewicz L."/>
            <person name="Tallon L."/>
            <person name="Sengamalay N."/>
            <person name="Hazen T.H."/>
            <person name="Rasko D.A."/>
        </authorList>
    </citation>
    <scope>NUCLEOTIDE SEQUENCE [LARGE SCALE GENOMIC DNA]</scope>
    <source>
        <strain evidence="2 3">625974</strain>
    </source>
</reference>
<dbReference type="Proteomes" id="UP000021108">
    <property type="component" value="Unassembled WGS sequence"/>
</dbReference>
<dbReference type="InterPro" id="IPR037883">
    <property type="entry name" value="Knr4/Smi1-like_sf"/>
</dbReference>
<organism evidence="2 3">
    <name type="scientific">Acinetobacter baumannii 625974</name>
    <dbReference type="NCBI Taxonomy" id="1310607"/>
    <lineage>
        <taxon>Bacteria</taxon>
        <taxon>Pseudomonadati</taxon>
        <taxon>Pseudomonadota</taxon>
        <taxon>Gammaproteobacteria</taxon>
        <taxon>Moraxellales</taxon>
        <taxon>Moraxellaceae</taxon>
        <taxon>Acinetobacter</taxon>
        <taxon>Acinetobacter calcoaceticus/baumannii complex</taxon>
    </lineage>
</organism>
<dbReference type="AlphaFoldDB" id="A0A009P4M8"/>
<evidence type="ECO:0000313" key="3">
    <source>
        <dbReference type="Proteomes" id="UP000021108"/>
    </source>
</evidence>
<dbReference type="Pfam" id="PF09346">
    <property type="entry name" value="SMI1_KNR4"/>
    <property type="match status" value="1"/>
</dbReference>
<feature type="domain" description="Knr4/Smi1-like" evidence="1">
    <location>
        <begin position="50"/>
        <end position="157"/>
    </location>
</feature>